<dbReference type="AlphaFoldDB" id="A0A6P8LC17"/>
<dbReference type="Proteomes" id="UP000515180">
    <property type="component" value="Unplaced"/>
</dbReference>
<dbReference type="RefSeq" id="XP_033179423.1">
    <property type="nucleotide sequence ID" value="XM_033323532.1"/>
</dbReference>
<dbReference type="GeneID" id="117151122"/>
<keyword evidence="1" id="KW-1185">Reference proteome</keyword>
<evidence type="ECO:0000313" key="2">
    <source>
        <dbReference type="RefSeq" id="XP_033179423.1"/>
    </source>
</evidence>
<protein>
    <submittedName>
        <fullName evidence="2">Uncharacterized protein LOC117151122</fullName>
    </submittedName>
</protein>
<name>A0A6P8LC17_BOMIM</name>
<reference evidence="2" key="1">
    <citation type="submission" date="2025-08" db="UniProtKB">
        <authorList>
            <consortium name="RefSeq"/>
        </authorList>
    </citation>
    <scope>IDENTIFICATION</scope>
</reference>
<evidence type="ECO:0000313" key="1">
    <source>
        <dbReference type="Proteomes" id="UP000515180"/>
    </source>
</evidence>
<gene>
    <name evidence="2" type="primary">LOC117151122</name>
</gene>
<organism evidence="1 2">
    <name type="scientific">Bombus impatiens</name>
    <name type="common">Bumblebee</name>
    <dbReference type="NCBI Taxonomy" id="132113"/>
    <lineage>
        <taxon>Eukaryota</taxon>
        <taxon>Metazoa</taxon>
        <taxon>Ecdysozoa</taxon>
        <taxon>Arthropoda</taxon>
        <taxon>Hexapoda</taxon>
        <taxon>Insecta</taxon>
        <taxon>Pterygota</taxon>
        <taxon>Neoptera</taxon>
        <taxon>Endopterygota</taxon>
        <taxon>Hymenoptera</taxon>
        <taxon>Apocrita</taxon>
        <taxon>Aculeata</taxon>
        <taxon>Apoidea</taxon>
        <taxon>Anthophila</taxon>
        <taxon>Apidae</taxon>
        <taxon>Bombus</taxon>
        <taxon>Pyrobombus</taxon>
    </lineage>
</organism>
<proteinExistence type="predicted"/>
<accession>A0A6P8LC17</accession>
<dbReference type="OrthoDB" id="264520at2759"/>
<sequence>MNLFRCPHYTIKDYIIRCFNEALYDGSKLKNCDTTTSHSRQAQERIQEFNRLKRARQLLDAISLTNELLADGSNVEILSLANTIIKRFKVLGVSNISLENSNQNTRTSIFKPLHTGIYHCCTFCSSGGKKEATCGCGGIIPGGYKGCGHGHIGHPGVYHWSCCGSILRYGCCLSFQKSIHQLLF</sequence>